<dbReference type="Proteomes" id="UP000051952">
    <property type="component" value="Unassembled WGS sequence"/>
</dbReference>
<evidence type="ECO:0000313" key="3">
    <source>
        <dbReference type="Proteomes" id="UP000051952"/>
    </source>
</evidence>
<sequence>MNAHMEAIRVSWKNSVDNNLVASIYHLLGWLSGLLRLAHQTKDAEMSFACGSLNAHSNCFGEFVTAAKECYSIGHEWVAHAFTCLLISSTKVKVLSDALIPVNPRWRSLVPDRTFDEAAIQSIGSYVDEEERFMLPAITFDDEVTQAAVVTNRMTSGSEVTHHLIEGAPFLPSQVHPFLNAAVVEHFGKGAATQRGQEVEKAFMYAVHARYLLALWSDRSAKPNAWISLEKVLEGAISFEQQSVIAAYEVKVSGGVKDAPAGSLLCDDTAENALTYLGKTAHHDAYIWCRNKEMADAPFAVPLLLRHGHAKTEKELVDQLKKERDQDKVSAQDAEHKEQSTRQTAADLNVALLLSVNQAARKAFASHANDIVMVNASAMSSVSWLWQDRTDHEATNNLQ</sequence>
<name>A0A0S4J3P1_BODSA</name>
<reference evidence="3" key="1">
    <citation type="submission" date="2015-09" db="EMBL/GenBank/DDBJ databases">
        <authorList>
            <consortium name="Pathogen Informatics"/>
        </authorList>
    </citation>
    <scope>NUCLEOTIDE SEQUENCE [LARGE SCALE GENOMIC DNA]</scope>
    <source>
        <strain evidence="3">Lake Konstanz</strain>
    </source>
</reference>
<evidence type="ECO:0000313" key="2">
    <source>
        <dbReference type="EMBL" id="CUG75866.1"/>
    </source>
</evidence>
<dbReference type="EMBL" id="CYKH01000988">
    <property type="protein sequence ID" value="CUG75866.1"/>
    <property type="molecule type" value="Genomic_DNA"/>
</dbReference>
<gene>
    <name evidence="2" type="ORF">BSAL_84800</name>
</gene>
<feature type="compositionally biased region" description="Basic and acidic residues" evidence="1">
    <location>
        <begin position="323"/>
        <end position="340"/>
    </location>
</feature>
<accession>A0A0S4J3P1</accession>
<organism evidence="2 3">
    <name type="scientific">Bodo saltans</name>
    <name type="common">Flagellated protozoan</name>
    <dbReference type="NCBI Taxonomy" id="75058"/>
    <lineage>
        <taxon>Eukaryota</taxon>
        <taxon>Discoba</taxon>
        <taxon>Euglenozoa</taxon>
        <taxon>Kinetoplastea</taxon>
        <taxon>Metakinetoplastina</taxon>
        <taxon>Eubodonida</taxon>
        <taxon>Bodonidae</taxon>
        <taxon>Bodo</taxon>
    </lineage>
</organism>
<dbReference type="AlphaFoldDB" id="A0A0S4J3P1"/>
<keyword evidence="3" id="KW-1185">Reference proteome</keyword>
<evidence type="ECO:0000256" key="1">
    <source>
        <dbReference type="SAM" id="MobiDB-lite"/>
    </source>
</evidence>
<feature type="region of interest" description="Disordered" evidence="1">
    <location>
        <begin position="323"/>
        <end position="342"/>
    </location>
</feature>
<proteinExistence type="predicted"/>
<dbReference type="VEuPathDB" id="TriTrypDB:BSAL_84800"/>
<protein>
    <submittedName>
        <fullName evidence="2">Bodo-specific multi-copy gene family, putative</fullName>
    </submittedName>
</protein>